<feature type="transmembrane region" description="Helical" evidence="1">
    <location>
        <begin position="71"/>
        <end position="92"/>
    </location>
</feature>
<dbReference type="Proteomes" id="UP000003861">
    <property type="component" value="Unassembled WGS sequence"/>
</dbReference>
<dbReference type="RefSeq" id="WP_008527130.1">
    <property type="nucleotide sequence ID" value="NC_021921.1"/>
</dbReference>
<feature type="transmembrane region" description="Helical" evidence="1">
    <location>
        <begin position="31"/>
        <end position="59"/>
    </location>
</feature>
<dbReference type="InterPro" id="IPR058369">
    <property type="entry name" value="DUF8056"/>
</dbReference>
<dbReference type="eggNOG" id="arCOG06360">
    <property type="taxonomic scope" value="Archaea"/>
</dbReference>
<reference evidence="3 6" key="3">
    <citation type="journal article" date="2014" name="Environ. Microbiol.">
        <title>Halorhabdus tiamatea: proteogenomics and glycosidase activity measurements identify the first cultivated euryarchaeon from a deep-sea anoxic brine lake as potential polysaccharide degrader.</title>
        <authorList>
            <person name="Werner J."/>
            <person name="Ferrer M."/>
            <person name="Michel G."/>
            <person name="Mann A.J."/>
            <person name="Huang S."/>
            <person name="Juarez S."/>
            <person name="Ciordia S."/>
            <person name="Albar J.P."/>
            <person name="Alcaide M."/>
            <person name="La Cono V."/>
            <person name="Yakimov M.M."/>
            <person name="Antunes A."/>
            <person name="Taborda M."/>
            <person name="Da Costa M.S."/>
            <person name="Amann R.I."/>
            <person name="Gloeckner F.O."/>
            <person name="Golyshina O.V."/>
            <person name="Golyshin P.N."/>
            <person name="Teeling H."/>
        </authorList>
    </citation>
    <scope>NUCLEOTIDE SEQUENCE [LARGE SCALE GENOMIC DNA]</scope>
    <source>
        <strain evidence="6">SARL4B</strain>
        <strain evidence="3">Type strain: SARL4B</strain>
    </source>
</reference>
<evidence type="ECO:0000313" key="4">
    <source>
        <dbReference type="EMBL" id="ERJ06368.1"/>
    </source>
</evidence>
<dbReference type="HOGENOM" id="CLU_1485857_0_0_2"/>
<dbReference type="EMBL" id="HF571520">
    <property type="protein sequence ID" value="CCQ34536.1"/>
    <property type="molecule type" value="Genomic_DNA"/>
</dbReference>
<reference evidence="4 5" key="2">
    <citation type="journal article" date="2013" name="PLoS ONE">
        <title>INDIGO - INtegrated Data Warehouse of MIcrobial GenOmes with Examples from the Red Sea Extremophiles.</title>
        <authorList>
            <person name="Alam I."/>
            <person name="Antunes A."/>
            <person name="Kamau A.A."/>
            <person name="Ba Alawi W."/>
            <person name="Kalkatawi M."/>
            <person name="Stingl U."/>
            <person name="Bajic V.B."/>
        </authorList>
    </citation>
    <scope>NUCLEOTIDE SEQUENCE [LARGE SCALE GENOMIC DNA]</scope>
    <source>
        <strain evidence="4 5">SARL4B</strain>
    </source>
</reference>
<name>F7PM23_9EURY</name>
<evidence type="ECO:0000259" key="2">
    <source>
        <dbReference type="Pfam" id="PF26243"/>
    </source>
</evidence>
<evidence type="ECO:0000313" key="6">
    <source>
        <dbReference type="Proteomes" id="UP000015381"/>
    </source>
</evidence>
<feature type="transmembrane region" description="Helical" evidence="1">
    <location>
        <begin position="153"/>
        <end position="176"/>
    </location>
</feature>
<dbReference type="AlphaFoldDB" id="F7PM23"/>
<dbReference type="OrthoDB" id="271552at2157"/>
<accession>F7PM23</accession>
<keyword evidence="1" id="KW-0812">Transmembrane</keyword>
<gene>
    <name evidence="4" type="ORF">HLRTI_001573</name>
    <name evidence="3" type="ORF">HTIA_2428</name>
</gene>
<evidence type="ECO:0000313" key="5">
    <source>
        <dbReference type="Proteomes" id="UP000003861"/>
    </source>
</evidence>
<evidence type="ECO:0000313" key="3">
    <source>
        <dbReference type="EMBL" id="CCQ34536.1"/>
    </source>
</evidence>
<dbReference type="Pfam" id="PF26243">
    <property type="entry name" value="DUF8056"/>
    <property type="match status" value="1"/>
</dbReference>
<reference evidence="4 5" key="1">
    <citation type="journal article" date="2011" name="J. Bacteriol.">
        <title>Genome sequence of Halorhabdus tiamatea, the first archaeon isolated from a deep-sea anoxic brine lake.</title>
        <authorList>
            <person name="Antunes A."/>
            <person name="Alam I."/>
            <person name="Bajic V.B."/>
            <person name="Stingl U."/>
        </authorList>
    </citation>
    <scope>NUCLEOTIDE SEQUENCE [LARGE SCALE GENOMIC DNA]</scope>
    <source>
        <strain evidence="4 5">SARL4B</strain>
    </source>
</reference>
<feature type="transmembrane region" description="Helical" evidence="1">
    <location>
        <begin position="113"/>
        <end position="133"/>
    </location>
</feature>
<keyword evidence="1" id="KW-1133">Transmembrane helix</keyword>
<dbReference type="EMBL" id="AFNT02000016">
    <property type="protein sequence ID" value="ERJ06368.1"/>
    <property type="molecule type" value="Genomic_DNA"/>
</dbReference>
<feature type="domain" description="DUF8056" evidence="2">
    <location>
        <begin position="7"/>
        <end position="181"/>
    </location>
</feature>
<keyword evidence="1" id="KW-0472">Membrane</keyword>
<sequence>MSDTTNEAAYDGVLGAFPYAFRATDSRLCRAYVVVGGLVAALVAIVFVLAVISLIGATVGTPGGFLTSARAFYVLVALLIVGPLLAPTLLVARRHRRGKSDRRYDRALAASGFAFVLSVYLGLVASMPPSFVLDGETVTRPAADGVFAPLVEFLYAIPEPASPAVPGLAAVIMLVVHRRYR</sequence>
<dbReference type="KEGG" id="hti:HTIA_2428"/>
<keyword evidence="6" id="KW-1185">Reference proteome</keyword>
<dbReference type="STRING" id="1033806.HTIA_2428"/>
<proteinExistence type="predicted"/>
<dbReference type="GeneID" id="23799026"/>
<organism evidence="4 5">
    <name type="scientific">Halorhabdus tiamatea SARL4B</name>
    <dbReference type="NCBI Taxonomy" id="1033806"/>
    <lineage>
        <taxon>Archaea</taxon>
        <taxon>Methanobacteriati</taxon>
        <taxon>Methanobacteriota</taxon>
        <taxon>Stenosarchaea group</taxon>
        <taxon>Halobacteria</taxon>
        <taxon>Halobacteriales</taxon>
        <taxon>Haloarculaceae</taxon>
        <taxon>Halorhabdus</taxon>
    </lineage>
</organism>
<dbReference type="Proteomes" id="UP000015381">
    <property type="component" value="Chromosome I"/>
</dbReference>
<protein>
    <submittedName>
        <fullName evidence="3">Conserved hypothetical membrane protein</fullName>
    </submittedName>
</protein>
<evidence type="ECO:0000256" key="1">
    <source>
        <dbReference type="SAM" id="Phobius"/>
    </source>
</evidence>